<dbReference type="GO" id="GO:0003677">
    <property type="term" value="F:DNA binding"/>
    <property type="evidence" value="ECO:0007669"/>
    <property type="project" value="InterPro"/>
</dbReference>
<evidence type="ECO:0000259" key="3">
    <source>
        <dbReference type="PROSITE" id="PS50943"/>
    </source>
</evidence>
<dbReference type="SMART" id="SM00530">
    <property type="entry name" value="HTH_XRE"/>
    <property type="match status" value="1"/>
</dbReference>
<name>A0A1D8GHW0_9FIRM</name>
<dbReference type="Pfam" id="PF13424">
    <property type="entry name" value="TPR_12"/>
    <property type="match status" value="3"/>
</dbReference>
<dbReference type="InterPro" id="IPR019734">
    <property type="entry name" value="TPR_rpt"/>
</dbReference>
<dbReference type="STRING" id="1424294.Gferi_13395"/>
<feature type="coiled-coil region" evidence="2">
    <location>
        <begin position="216"/>
        <end position="243"/>
    </location>
</feature>
<dbReference type="Proteomes" id="UP000095743">
    <property type="component" value="Chromosome"/>
</dbReference>
<dbReference type="SMART" id="SM00028">
    <property type="entry name" value="TPR"/>
    <property type="match status" value="9"/>
</dbReference>
<dbReference type="PANTHER" id="PTHR10098">
    <property type="entry name" value="RAPSYN-RELATED"/>
    <property type="match status" value="1"/>
</dbReference>
<proteinExistence type="predicted"/>
<keyword evidence="1" id="KW-0802">TPR repeat</keyword>
<dbReference type="Pfam" id="PF01381">
    <property type="entry name" value="HTH_3"/>
    <property type="match status" value="1"/>
</dbReference>
<feature type="repeat" description="TPR" evidence="1">
    <location>
        <begin position="155"/>
        <end position="188"/>
    </location>
</feature>
<dbReference type="CDD" id="cd00093">
    <property type="entry name" value="HTH_XRE"/>
    <property type="match status" value="1"/>
</dbReference>
<organism evidence="4 5">
    <name type="scientific">Geosporobacter ferrireducens</name>
    <dbReference type="NCBI Taxonomy" id="1424294"/>
    <lineage>
        <taxon>Bacteria</taxon>
        <taxon>Bacillati</taxon>
        <taxon>Bacillota</taxon>
        <taxon>Clostridia</taxon>
        <taxon>Peptostreptococcales</taxon>
        <taxon>Thermotaleaceae</taxon>
        <taxon>Geosporobacter</taxon>
    </lineage>
</organism>
<dbReference type="OrthoDB" id="2986817at2"/>
<keyword evidence="2" id="KW-0175">Coiled coil</keyword>
<sequence length="434" mass="50600">MEILSLGQKVRLQRKKKNLTLKELAGDRITAAQISHIERDKSYPSQDLLEYFSKRLDVTIEYLVESKEAQVRKLCEIKLLEGEALIYREEYLKASERIQEVIKLVEGYGIADLDGFAKYLLGQTYIKLKNYKEAAHCLEESIRLYSSISNQEGVVNSYLQLGLVYYYKNYFHSALDKYNQAELILKKNSIYNLELKYKTFFNISLCYVGLGQGNHALDYALKVKEIQEKMENYREQGKTLTLLAAGHMESGDLQSAKECLQQALAIYKKENEKREIAFIENNLGQIYRKTGKYEEALLHLEKAYTLKKEIQDNTLPNTIFEYVQYYIEQKNYEKAEALINEALSYVEGDHGEIHRIDALRYLAKIQRYKKDYEKAVVIIAEVIEILQELQLPKQLAASYLDMAEIYREVGQEKKSVDFYQKGIEIFRRTGVINM</sequence>
<keyword evidence="5" id="KW-1185">Reference proteome</keyword>
<feature type="repeat" description="TPR" evidence="1">
    <location>
        <begin position="115"/>
        <end position="148"/>
    </location>
</feature>
<dbReference type="PROSITE" id="PS50005">
    <property type="entry name" value="TPR"/>
    <property type="match status" value="4"/>
</dbReference>
<dbReference type="InterPro" id="IPR011990">
    <property type="entry name" value="TPR-like_helical_dom_sf"/>
</dbReference>
<dbReference type="AlphaFoldDB" id="A0A1D8GHW0"/>
<dbReference type="KEGG" id="gfe:Gferi_13395"/>
<dbReference type="Gene3D" id="1.10.260.40">
    <property type="entry name" value="lambda repressor-like DNA-binding domains"/>
    <property type="match status" value="1"/>
</dbReference>
<feature type="domain" description="HTH cro/C1-type" evidence="3">
    <location>
        <begin position="10"/>
        <end position="63"/>
    </location>
</feature>
<dbReference type="SUPFAM" id="SSF48452">
    <property type="entry name" value="TPR-like"/>
    <property type="match status" value="3"/>
</dbReference>
<dbReference type="PANTHER" id="PTHR10098:SF112">
    <property type="entry name" value="SLR0380 PROTEIN"/>
    <property type="match status" value="1"/>
</dbReference>
<evidence type="ECO:0000256" key="1">
    <source>
        <dbReference type="PROSITE-ProRule" id="PRU00339"/>
    </source>
</evidence>
<feature type="repeat" description="TPR" evidence="1">
    <location>
        <begin position="396"/>
        <end position="429"/>
    </location>
</feature>
<dbReference type="InterPro" id="IPR010982">
    <property type="entry name" value="Lambda_DNA-bd_dom_sf"/>
</dbReference>
<dbReference type="InterPro" id="IPR001387">
    <property type="entry name" value="Cro/C1-type_HTH"/>
</dbReference>
<accession>A0A1D8GHW0</accession>
<evidence type="ECO:0000313" key="5">
    <source>
        <dbReference type="Proteomes" id="UP000095743"/>
    </source>
</evidence>
<dbReference type="RefSeq" id="WP_069977282.1">
    <property type="nucleotide sequence ID" value="NZ_CP017269.1"/>
</dbReference>
<dbReference type="Gene3D" id="1.25.40.10">
    <property type="entry name" value="Tetratricopeptide repeat domain"/>
    <property type="match status" value="2"/>
</dbReference>
<evidence type="ECO:0000256" key="2">
    <source>
        <dbReference type="SAM" id="Coils"/>
    </source>
</evidence>
<feature type="repeat" description="TPR" evidence="1">
    <location>
        <begin position="277"/>
        <end position="310"/>
    </location>
</feature>
<reference evidence="4 5" key="1">
    <citation type="submission" date="2016-09" db="EMBL/GenBank/DDBJ databases">
        <title>Genomic analysis reveals versatility of anaerobic energy metabolism of Geosporobacter ferrireducens IRF9 of phylum Firmicutes.</title>
        <authorList>
            <person name="Kim S.-J."/>
        </authorList>
    </citation>
    <scope>NUCLEOTIDE SEQUENCE [LARGE SCALE GENOMIC DNA]</scope>
    <source>
        <strain evidence="4 5">IRF9</strain>
    </source>
</reference>
<dbReference type="EMBL" id="CP017269">
    <property type="protein sequence ID" value="AOT70484.1"/>
    <property type="molecule type" value="Genomic_DNA"/>
</dbReference>
<evidence type="ECO:0000313" key="4">
    <source>
        <dbReference type="EMBL" id="AOT70484.1"/>
    </source>
</evidence>
<dbReference type="PROSITE" id="PS50943">
    <property type="entry name" value="HTH_CROC1"/>
    <property type="match status" value="1"/>
</dbReference>
<protein>
    <recommendedName>
        <fullName evidence="3">HTH cro/C1-type domain-containing protein</fullName>
    </recommendedName>
</protein>
<gene>
    <name evidence="4" type="ORF">Gferi_13395</name>
</gene>
<dbReference type="SUPFAM" id="SSF47413">
    <property type="entry name" value="lambda repressor-like DNA-binding domains"/>
    <property type="match status" value="1"/>
</dbReference>